<feature type="compositionally biased region" description="Basic and acidic residues" evidence="1">
    <location>
        <begin position="284"/>
        <end position="296"/>
    </location>
</feature>
<dbReference type="EMBL" id="JBHSDJ010000011">
    <property type="protein sequence ID" value="MFC4246106.1"/>
    <property type="molecule type" value="Genomic_DNA"/>
</dbReference>
<dbReference type="NCBIfam" id="NF038145">
    <property type="entry name" value="Hvo_1808_fam"/>
    <property type="match status" value="1"/>
</dbReference>
<accession>A0ABD5NWD4</accession>
<dbReference type="GeneID" id="71853655"/>
<evidence type="ECO:0000313" key="3">
    <source>
        <dbReference type="Proteomes" id="UP001595821"/>
    </source>
</evidence>
<sequence length="479" mass="52416">MRRVSLVVVVALVVLAGCTAPISDAEDELDGDRELGRVGDYNATDTIEIDGSGPLTEDEREAVKHRAMARIEEIRGLEFEEDVELEVVNREEYRERWQQDRDPASQFTNELWRGAFVVDGETDVNEAFDELYGDSILGYYSDGRIVLVVDDDDRIDRTTLVHELVHALQDQQFGLGSGGATIDERRATTGLAEGEAEYVPSLYDERCGEQWECLDAATPDTAPPDQRSFNAGLFLSVYTPYAEGPTFVAHRHETTGWEGVDAVHEDPPTSTAQLIHPERYPEARPADVTVEDRSTSEWEPLTDDGERRTETVGEATLFATLWSNGVIGRPLGEGSGEYSRYNYSHPATDGWAGDTFVAYGDGNETGHVWKLAWESEGDAREFRDAYVEVLESQGADAVDSADGVYRIPDDEEFAGAYRVDLEGDEVVIVGAPTVTDLEAIHRPSPTSTAIAPAAPPTAPTPEATSRTGAPADASVPVNP</sequence>
<feature type="region of interest" description="Disordered" evidence="1">
    <location>
        <begin position="444"/>
        <end position="479"/>
    </location>
</feature>
<dbReference type="AlphaFoldDB" id="A0ABD5NWD4"/>
<feature type="region of interest" description="Disordered" evidence="1">
    <location>
        <begin position="284"/>
        <end position="308"/>
    </location>
</feature>
<evidence type="ECO:0000256" key="1">
    <source>
        <dbReference type="SAM" id="MobiDB-lite"/>
    </source>
</evidence>
<dbReference type="InterPro" id="IPR047792">
    <property type="entry name" value="Hvo_1808-like"/>
</dbReference>
<dbReference type="PROSITE" id="PS51257">
    <property type="entry name" value="PROKAR_LIPOPROTEIN"/>
    <property type="match status" value="1"/>
</dbReference>
<proteinExistence type="predicted"/>
<organism evidence="2 3">
    <name type="scientific">Natribaculum luteum</name>
    <dbReference type="NCBI Taxonomy" id="1586232"/>
    <lineage>
        <taxon>Archaea</taxon>
        <taxon>Methanobacteriati</taxon>
        <taxon>Methanobacteriota</taxon>
        <taxon>Stenosarchaea group</taxon>
        <taxon>Halobacteria</taxon>
        <taxon>Halobacteriales</taxon>
        <taxon>Natrialbaceae</taxon>
        <taxon>Natribaculum</taxon>
    </lineage>
</organism>
<evidence type="ECO:0000313" key="2">
    <source>
        <dbReference type="EMBL" id="MFC4246106.1"/>
    </source>
</evidence>
<gene>
    <name evidence="2" type="ORF">ACFOZ7_03725</name>
</gene>
<dbReference type="RefSeq" id="WP_246974038.1">
    <property type="nucleotide sequence ID" value="NZ_CP095397.1"/>
</dbReference>
<dbReference type="Proteomes" id="UP001595821">
    <property type="component" value="Unassembled WGS sequence"/>
</dbReference>
<reference evidence="2 3" key="1">
    <citation type="journal article" date="2014" name="Int. J. Syst. Evol. Microbiol.">
        <title>Complete genome sequence of Corynebacterium casei LMG S-19264T (=DSM 44701T), isolated from a smear-ripened cheese.</title>
        <authorList>
            <consortium name="US DOE Joint Genome Institute (JGI-PGF)"/>
            <person name="Walter F."/>
            <person name="Albersmeier A."/>
            <person name="Kalinowski J."/>
            <person name="Ruckert C."/>
        </authorList>
    </citation>
    <scope>NUCLEOTIDE SEQUENCE [LARGE SCALE GENOMIC DNA]</scope>
    <source>
        <strain evidence="2 3">IBRC-M 10912</strain>
    </source>
</reference>
<comment type="caution">
    <text evidence="2">The sequence shown here is derived from an EMBL/GenBank/DDBJ whole genome shotgun (WGS) entry which is preliminary data.</text>
</comment>
<name>A0ABD5NWD4_9EURY</name>
<protein>
    <submittedName>
        <fullName evidence="2">Hvo_1808 family surface protein</fullName>
    </submittedName>
</protein>